<dbReference type="Proteomes" id="UP001279734">
    <property type="component" value="Unassembled WGS sequence"/>
</dbReference>
<name>A0AAD3Y887_NEPGR</name>
<evidence type="ECO:0000256" key="1">
    <source>
        <dbReference type="SAM" id="MobiDB-lite"/>
    </source>
</evidence>
<keyword evidence="3" id="KW-1185">Reference proteome</keyword>
<organism evidence="2 3">
    <name type="scientific">Nepenthes gracilis</name>
    <name type="common">Slender pitcher plant</name>
    <dbReference type="NCBI Taxonomy" id="150966"/>
    <lineage>
        <taxon>Eukaryota</taxon>
        <taxon>Viridiplantae</taxon>
        <taxon>Streptophyta</taxon>
        <taxon>Embryophyta</taxon>
        <taxon>Tracheophyta</taxon>
        <taxon>Spermatophyta</taxon>
        <taxon>Magnoliopsida</taxon>
        <taxon>eudicotyledons</taxon>
        <taxon>Gunneridae</taxon>
        <taxon>Pentapetalae</taxon>
        <taxon>Caryophyllales</taxon>
        <taxon>Nepenthaceae</taxon>
        <taxon>Nepenthes</taxon>
    </lineage>
</organism>
<evidence type="ECO:0000313" key="2">
    <source>
        <dbReference type="EMBL" id="GMH30526.1"/>
    </source>
</evidence>
<sequence length="100" mass="11163">MKPLASCGPQAPSLPKLPFPDGKSDGRCLLQLTASEGLETGKGLKHFQNPFFCGLLVCTTKDWVVKIFSTPFNLMSVLVETKVRQIYTYKNAQRLMPSWD</sequence>
<accession>A0AAD3Y887</accession>
<comment type="caution">
    <text evidence="2">The sequence shown here is derived from an EMBL/GenBank/DDBJ whole genome shotgun (WGS) entry which is preliminary data.</text>
</comment>
<protein>
    <submittedName>
        <fullName evidence="2">Uncharacterized protein</fullName>
    </submittedName>
</protein>
<reference evidence="2" key="1">
    <citation type="submission" date="2023-05" db="EMBL/GenBank/DDBJ databases">
        <title>Nepenthes gracilis genome sequencing.</title>
        <authorList>
            <person name="Fukushima K."/>
        </authorList>
    </citation>
    <scope>NUCLEOTIDE SEQUENCE</scope>
    <source>
        <strain evidence="2">SING2019-196</strain>
    </source>
</reference>
<dbReference type="EMBL" id="BSYO01000038">
    <property type="protein sequence ID" value="GMH30526.1"/>
    <property type="molecule type" value="Genomic_DNA"/>
</dbReference>
<proteinExistence type="predicted"/>
<gene>
    <name evidence="2" type="ORF">Nepgr_032369</name>
</gene>
<feature type="region of interest" description="Disordered" evidence="1">
    <location>
        <begin position="1"/>
        <end position="21"/>
    </location>
</feature>
<evidence type="ECO:0000313" key="3">
    <source>
        <dbReference type="Proteomes" id="UP001279734"/>
    </source>
</evidence>
<dbReference type="AlphaFoldDB" id="A0AAD3Y887"/>